<dbReference type="RefSeq" id="WP_126619737.1">
    <property type="nucleotide sequence ID" value="NZ_JBHUCY010000014.1"/>
</dbReference>
<dbReference type="SUPFAM" id="SSF52540">
    <property type="entry name" value="P-loop containing nucleoside triphosphate hydrolases"/>
    <property type="match status" value="1"/>
</dbReference>
<evidence type="ECO:0000313" key="3">
    <source>
        <dbReference type="Proteomes" id="UP000277007"/>
    </source>
</evidence>
<protein>
    <submittedName>
        <fullName evidence="2">MoxR family ATPase</fullName>
    </submittedName>
</protein>
<dbReference type="GO" id="GO:0005524">
    <property type="term" value="F:ATP binding"/>
    <property type="evidence" value="ECO:0007669"/>
    <property type="project" value="InterPro"/>
</dbReference>
<evidence type="ECO:0000313" key="2">
    <source>
        <dbReference type="EMBL" id="RTR15685.1"/>
    </source>
</evidence>
<dbReference type="CDD" id="cd00009">
    <property type="entry name" value="AAA"/>
    <property type="match status" value="1"/>
</dbReference>
<keyword evidence="3" id="KW-1185">Reference proteome</keyword>
<name>A0A3S0HU88_9PROT</name>
<dbReference type="Proteomes" id="UP000277007">
    <property type="component" value="Unassembled WGS sequence"/>
</dbReference>
<dbReference type="GO" id="GO:0016887">
    <property type="term" value="F:ATP hydrolysis activity"/>
    <property type="evidence" value="ECO:0007669"/>
    <property type="project" value="InterPro"/>
</dbReference>
<dbReference type="Gene3D" id="3.40.50.300">
    <property type="entry name" value="P-loop containing nucleotide triphosphate hydrolases"/>
    <property type="match status" value="1"/>
</dbReference>
<dbReference type="EMBL" id="RXMA01000032">
    <property type="protein sequence ID" value="RTR15685.1"/>
    <property type="molecule type" value="Genomic_DNA"/>
</dbReference>
<evidence type="ECO:0000259" key="1">
    <source>
        <dbReference type="SMART" id="SM00382"/>
    </source>
</evidence>
<proteinExistence type="predicted"/>
<dbReference type="PANTHER" id="PTHR42759:SF1">
    <property type="entry name" value="MAGNESIUM-CHELATASE SUBUNIT CHLD"/>
    <property type="match status" value="1"/>
</dbReference>
<dbReference type="OrthoDB" id="9783370at2"/>
<reference evidence="2 3" key="1">
    <citation type="submission" date="2018-12" db="EMBL/GenBank/DDBJ databases">
        <authorList>
            <person name="Yang Y."/>
        </authorList>
    </citation>
    <scope>NUCLEOTIDE SEQUENCE [LARGE SCALE GENOMIC DNA]</scope>
    <source>
        <strain evidence="2 3">L-25-5w-1</strain>
    </source>
</reference>
<dbReference type="InterPro" id="IPR050764">
    <property type="entry name" value="CbbQ/NirQ/NorQ/GpvN"/>
</dbReference>
<dbReference type="SMART" id="SM00382">
    <property type="entry name" value="AAA"/>
    <property type="match status" value="1"/>
</dbReference>
<dbReference type="InterPro" id="IPR027417">
    <property type="entry name" value="P-loop_NTPase"/>
</dbReference>
<organism evidence="2 3">
    <name type="scientific">Azospirillum griseum</name>
    <dbReference type="NCBI Taxonomy" id="2496639"/>
    <lineage>
        <taxon>Bacteria</taxon>
        <taxon>Pseudomonadati</taxon>
        <taxon>Pseudomonadota</taxon>
        <taxon>Alphaproteobacteria</taxon>
        <taxon>Rhodospirillales</taxon>
        <taxon>Azospirillaceae</taxon>
        <taxon>Azospirillum</taxon>
    </lineage>
</organism>
<accession>A0A3S0HU88</accession>
<feature type="domain" description="AAA+ ATPase" evidence="1">
    <location>
        <begin position="44"/>
        <end position="233"/>
    </location>
</feature>
<comment type="caution">
    <text evidence="2">The sequence shown here is derived from an EMBL/GenBank/DDBJ whole genome shotgun (WGS) entry which is preliminary data.</text>
</comment>
<dbReference type="InterPro" id="IPR003593">
    <property type="entry name" value="AAA+_ATPase"/>
</dbReference>
<dbReference type="PANTHER" id="PTHR42759">
    <property type="entry name" value="MOXR FAMILY PROTEIN"/>
    <property type="match status" value="1"/>
</dbReference>
<dbReference type="Pfam" id="PF07728">
    <property type="entry name" value="AAA_5"/>
    <property type="match status" value="1"/>
</dbReference>
<sequence length="325" mass="35723">MTHIPIPRSARGLAVELSGQTVQDDRVHVLQAREIHAINAALAAGRPLLVRGEPGVGKSQLARAAAKALGRAFVKHVIDSHTESRDLMWSFDAVKRLAEAQLAGALRDDLVKARADLAVCRFLQPGPMWWAFNWASAEAQATLAEAACPSQPDGGDWRQGCVLLLDEIDKAEAEVPNGLLEVLGAREFTPIGHDRPVRAEDTPPLVIITTNEERVLPDAFLRRCLVLHLSLPEEEKALIAFLIARGRAHFPQANAALLRKAAEMLHADRASAIQQHIRPYPGQAEYLDLLRAVLGMAPTLRDQKKMLSVIRDYTLRKQVDALTHP</sequence>
<dbReference type="InterPro" id="IPR011704">
    <property type="entry name" value="ATPase_dyneun-rel_AAA"/>
</dbReference>
<dbReference type="AlphaFoldDB" id="A0A3S0HU88"/>
<gene>
    <name evidence="2" type="ORF">EJ903_22630</name>
</gene>